<comment type="caution">
    <text evidence="1">The sequence shown here is derived from an EMBL/GenBank/DDBJ whole genome shotgun (WGS) entry which is preliminary data.</text>
</comment>
<evidence type="ECO:0000313" key="1">
    <source>
        <dbReference type="EMBL" id="KAJ6417444.1"/>
    </source>
</evidence>
<dbReference type="Proteomes" id="UP001162972">
    <property type="component" value="Chromosome 11"/>
</dbReference>
<dbReference type="EMBL" id="JAPFFJ010000011">
    <property type="protein sequence ID" value="KAJ6417444.1"/>
    <property type="molecule type" value="Genomic_DNA"/>
</dbReference>
<organism evidence="1 2">
    <name type="scientific">Salix udensis</name>
    <dbReference type="NCBI Taxonomy" id="889485"/>
    <lineage>
        <taxon>Eukaryota</taxon>
        <taxon>Viridiplantae</taxon>
        <taxon>Streptophyta</taxon>
        <taxon>Embryophyta</taxon>
        <taxon>Tracheophyta</taxon>
        <taxon>Spermatophyta</taxon>
        <taxon>Magnoliopsida</taxon>
        <taxon>eudicotyledons</taxon>
        <taxon>Gunneridae</taxon>
        <taxon>Pentapetalae</taxon>
        <taxon>rosids</taxon>
        <taxon>fabids</taxon>
        <taxon>Malpighiales</taxon>
        <taxon>Salicaceae</taxon>
        <taxon>Saliceae</taxon>
        <taxon>Salix</taxon>
    </lineage>
</organism>
<proteinExistence type="predicted"/>
<name>A0AAD6K5V7_9ROSI</name>
<gene>
    <name evidence="1" type="ORF">OIU84_003209</name>
</gene>
<reference evidence="1 2" key="1">
    <citation type="journal article" date="2023" name="Int. J. Mol. Sci.">
        <title>De Novo Assembly and Annotation of 11 Diverse Shrub Willow (Salix) Genomes Reveals Novel Gene Organization in Sex-Linked Regions.</title>
        <authorList>
            <person name="Hyden B."/>
            <person name="Feng K."/>
            <person name="Yates T.B."/>
            <person name="Jawdy S."/>
            <person name="Cereghino C."/>
            <person name="Smart L.B."/>
            <person name="Muchero W."/>
        </authorList>
    </citation>
    <scope>NUCLEOTIDE SEQUENCE [LARGE SCALE GENOMIC DNA]</scope>
    <source>
        <tissue evidence="1">Shoot tip</tissue>
    </source>
</reference>
<keyword evidence="2" id="KW-1185">Reference proteome</keyword>
<accession>A0AAD6K5V7</accession>
<dbReference type="AlphaFoldDB" id="A0AAD6K5V7"/>
<protein>
    <submittedName>
        <fullName evidence="1">Uncharacterized protein</fullName>
    </submittedName>
</protein>
<sequence length="103" mass="11507">MPFNSLSSSSSSSSAAAAACNSFSSAPTHRRNLICAPRVHIRNCCLIIPRPNLTVLFRAWLFLKGKAMINAGQFLPCWLLHCISMANLTVKQPHRRSRKHIYI</sequence>
<evidence type="ECO:0000313" key="2">
    <source>
        <dbReference type="Proteomes" id="UP001162972"/>
    </source>
</evidence>